<dbReference type="GO" id="GO:0005730">
    <property type="term" value="C:nucleolus"/>
    <property type="evidence" value="ECO:0007669"/>
    <property type="project" value="TreeGrafter"/>
</dbReference>
<dbReference type="OrthoDB" id="18087at2759"/>
<evidence type="ECO:0000256" key="2">
    <source>
        <dbReference type="ARBA" id="ARBA00005991"/>
    </source>
</evidence>
<dbReference type="HOGENOM" id="CLU_035823_0_0_1"/>
<dbReference type="GO" id="GO:0045727">
    <property type="term" value="P:positive regulation of translation"/>
    <property type="evidence" value="ECO:0007669"/>
    <property type="project" value="TreeGrafter"/>
</dbReference>
<dbReference type="PANTHER" id="PTHR13112">
    <property type="entry name" value="UPF3 REGULATOR OF NONSENSE TRANSCRIPTS-LIKE PROTEIN"/>
    <property type="match status" value="1"/>
</dbReference>
<comment type="similarity">
    <text evidence="2">Belongs to the RENT3 family.</text>
</comment>
<feature type="domain" description="UPF3" evidence="6">
    <location>
        <begin position="34"/>
        <end position="194"/>
    </location>
</feature>
<evidence type="ECO:0000256" key="1">
    <source>
        <dbReference type="ARBA" id="ARBA00004123"/>
    </source>
</evidence>
<protein>
    <recommendedName>
        <fullName evidence="6">UPF3 domain-containing protein</fullName>
    </recommendedName>
</protein>
<feature type="region of interest" description="Disordered" evidence="5">
    <location>
        <begin position="1"/>
        <end position="30"/>
    </location>
</feature>
<dbReference type="GO" id="GO:0005737">
    <property type="term" value="C:cytoplasm"/>
    <property type="evidence" value="ECO:0007669"/>
    <property type="project" value="TreeGrafter"/>
</dbReference>
<accession>A0A0C3PBI4</accession>
<feature type="compositionally biased region" description="Basic and acidic residues" evidence="5">
    <location>
        <begin position="393"/>
        <end position="406"/>
    </location>
</feature>
<feature type="compositionally biased region" description="Low complexity" evidence="5">
    <location>
        <begin position="286"/>
        <end position="299"/>
    </location>
</feature>
<reference evidence="8" key="2">
    <citation type="submission" date="2015-01" db="EMBL/GenBank/DDBJ databases">
        <title>Evolutionary Origins and Diversification of the Mycorrhizal Mutualists.</title>
        <authorList>
            <consortium name="DOE Joint Genome Institute"/>
            <consortium name="Mycorrhizal Genomics Consortium"/>
            <person name="Kohler A."/>
            <person name="Kuo A."/>
            <person name="Nagy L.G."/>
            <person name="Floudas D."/>
            <person name="Copeland A."/>
            <person name="Barry K.W."/>
            <person name="Cichocki N."/>
            <person name="Veneault-Fourrey C."/>
            <person name="LaButti K."/>
            <person name="Lindquist E.A."/>
            <person name="Lipzen A."/>
            <person name="Lundell T."/>
            <person name="Morin E."/>
            <person name="Murat C."/>
            <person name="Riley R."/>
            <person name="Ohm R."/>
            <person name="Sun H."/>
            <person name="Tunlid A."/>
            <person name="Henrissat B."/>
            <person name="Grigoriev I.V."/>
            <person name="Hibbett D.S."/>
            <person name="Martin F."/>
        </authorList>
    </citation>
    <scope>NUCLEOTIDE SEQUENCE [LARGE SCALE GENOMIC DNA]</scope>
    <source>
        <strain evidence="8">Marx 270</strain>
    </source>
</reference>
<dbReference type="InParanoid" id="A0A0C3PBI4"/>
<feature type="compositionally biased region" description="Polar residues" evidence="5">
    <location>
        <begin position="359"/>
        <end position="368"/>
    </location>
</feature>
<dbReference type="EMBL" id="KN831950">
    <property type="protein sequence ID" value="KIO11060.1"/>
    <property type="molecule type" value="Genomic_DNA"/>
</dbReference>
<proteinExistence type="inferred from homology"/>
<reference evidence="7 8" key="1">
    <citation type="submission" date="2014-04" db="EMBL/GenBank/DDBJ databases">
        <authorList>
            <consortium name="DOE Joint Genome Institute"/>
            <person name="Kuo A."/>
            <person name="Kohler A."/>
            <person name="Costa M.D."/>
            <person name="Nagy L.G."/>
            <person name="Floudas D."/>
            <person name="Copeland A."/>
            <person name="Barry K.W."/>
            <person name="Cichocki N."/>
            <person name="Veneault-Fourrey C."/>
            <person name="LaButti K."/>
            <person name="Lindquist E.A."/>
            <person name="Lipzen A."/>
            <person name="Lundell T."/>
            <person name="Morin E."/>
            <person name="Murat C."/>
            <person name="Sun H."/>
            <person name="Tunlid A."/>
            <person name="Henrissat B."/>
            <person name="Grigoriev I.V."/>
            <person name="Hibbett D.S."/>
            <person name="Martin F."/>
            <person name="Nordberg H.P."/>
            <person name="Cantor M.N."/>
            <person name="Hua S.X."/>
        </authorList>
    </citation>
    <scope>NUCLEOTIDE SEQUENCE [LARGE SCALE GENOMIC DNA]</scope>
    <source>
        <strain evidence="7 8">Marx 270</strain>
    </source>
</reference>
<evidence type="ECO:0000313" key="7">
    <source>
        <dbReference type="EMBL" id="KIO11060.1"/>
    </source>
</evidence>
<comment type="subcellular location">
    <subcellularLocation>
        <location evidence="1">Nucleus</location>
    </subcellularLocation>
</comment>
<name>A0A0C3PBI4_PISTI</name>
<evidence type="ECO:0000259" key="6">
    <source>
        <dbReference type="Pfam" id="PF03467"/>
    </source>
</evidence>
<dbReference type="Pfam" id="PF03467">
    <property type="entry name" value="Smg4_UPF3"/>
    <property type="match status" value="1"/>
</dbReference>
<dbReference type="InterPro" id="IPR012677">
    <property type="entry name" value="Nucleotide-bd_a/b_plait_sf"/>
</dbReference>
<organism evidence="7 8">
    <name type="scientific">Pisolithus tinctorius Marx 270</name>
    <dbReference type="NCBI Taxonomy" id="870435"/>
    <lineage>
        <taxon>Eukaryota</taxon>
        <taxon>Fungi</taxon>
        <taxon>Dikarya</taxon>
        <taxon>Basidiomycota</taxon>
        <taxon>Agaricomycotina</taxon>
        <taxon>Agaricomycetes</taxon>
        <taxon>Agaricomycetidae</taxon>
        <taxon>Boletales</taxon>
        <taxon>Sclerodermatineae</taxon>
        <taxon>Pisolithaceae</taxon>
        <taxon>Pisolithus</taxon>
    </lineage>
</organism>
<gene>
    <name evidence="7" type="ORF">M404DRAFT_994730</name>
</gene>
<dbReference type="SUPFAM" id="SSF54928">
    <property type="entry name" value="RNA-binding domain, RBD"/>
    <property type="match status" value="1"/>
</dbReference>
<feature type="region of interest" description="Disordered" evidence="5">
    <location>
        <begin position="221"/>
        <end position="513"/>
    </location>
</feature>
<evidence type="ECO:0000256" key="4">
    <source>
        <dbReference type="ARBA" id="ARBA00023242"/>
    </source>
</evidence>
<dbReference type="AlphaFoldDB" id="A0A0C3PBI4"/>
<keyword evidence="8" id="KW-1185">Reference proteome</keyword>
<dbReference type="InterPro" id="IPR039722">
    <property type="entry name" value="Upf3"/>
</dbReference>
<dbReference type="GO" id="GO:0003729">
    <property type="term" value="F:mRNA binding"/>
    <property type="evidence" value="ECO:0007669"/>
    <property type="project" value="TreeGrafter"/>
</dbReference>
<dbReference type="PANTHER" id="PTHR13112:SF0">
    <property type="entry name" value="FI21285P1"/>
    <property type="match status" value="1"/>
</dbReference>
<dbReference type="InterPro" id="IPR005120">
    <property type="entry name" value="UPF3_dom"/>
</dbReference>
<feature type="compositionally biased region" description="Basic residues" evidence="5">
    <location>
        <begin position="498"/>
        <end position="513"/>
    </location>
</feature>
<evidence type="ECO:0000313" key="8">
    <source>
        <dbReference type="Proteomes" id="UP000054217"/>
    </source>
</evidence>
<dbReference type="Gene3D" id="3.30.70.330">
    <property type="match status" value="1"/>
</dbReference>
<dbReference type="Proteomes" id="UP000054217">
    <property type="component" value="Unassembled WGS sequence"/>
</dbReference>
<keyword evidence="3" id="KW-0866">Nonsense-mediated mRNA decay</keyword>
<dbReference type="InterPro" id="IPR035979">
    <property type="entry name" value="RBD_domain_sf"/>
</dbReference>
<keyword evidence="4" id="KW-0539">Nucleus</keyword>
<feature type="compositionally biased region" description="Polar residues" evidence="5">
    <location>
        <begin position="231"/>
        <end position="242"/>
    </location>
</feature>
<evidence type="ECO:0000256" key="5">
    <source>
        <dbReference type="SAM" id="MobiDB-lite"/>
    </source>
</evidence>
<feature type="compositionally biased region" description="Polar residues" evidence="5">
    <location>
        <begin position="300"/>
        <end position="312"/>
    </location>
</feature>
<sequence>MEQPRQPARKQKQKDPPKAQQGLNHYNGNNIGTERLKTVIRRLPPNLPEDVFWQSVQAWVTDETATWKVFCPGKLKKRMNKESVPSRAYIAFKNEEALATFSREYDGHTFRDKSGNESYAIVEFAPFQKVPVEKRKPDPRINTIDKDEDYISFLESLKKSEKSEPVSLEAIVAAAHPAPPPTTTPLLEALKAEKLAQKDKDTILRSHAHYKESAIAAKKEEAKKKVANVAQPQATSADQKSASEGGGALQPTSRKSRKAAAAAQKAAAHETQPPVRIAVKPPPPVASTAAAGPTPTATASNVGPTSTPAQRTQRNRPPRGQKAAATASAQVKPIEAATPAPPTPALAPLATEGGAPANPSHTPATTQTRKGRPVVGIGRHFEAAMNSVVGSGIERKRRGEKEKETEAGSISTPSGGAPEGKNPTSATGPGSCAGASKRKDHHPSGGKQKENNSTAGGGAGGPSILQRGEASDPMGEVAIMQRPDTRTGPQADVPSVRGGRRGRGRGRAAHRGG</sequence>
<dbReference type="STRING" id="870435.A0A0C3PBI4"/>
<evidence type="ECO:0000256" key="3">
    <source>
        <dbReference type="ARBA" id="ARBA00023161"/>
    </source>
</evidence>
<dbReference type="CDD" id="cd12455">
    <property type="entry name" value="RRM_like_Smg4_UPF3"/>
    <property type="match status" value="1"/>
</dbReference>
<dbReference type="GO" id="GO:0000184">
    <property type="term" value="P:nuclear-transcribed mRNA catabolic process, nonsense-mediated decay"/>
    <property type="evidence" value="ECO:0007669"/>
    <property type="project" value="UniProtKB-KW"/>
</dbReference>